<evidence type="ECO:0000313" key="9">
    <source>
        <dbReference type="EMBL" id="OAY71538.1"/>
    </source>
</evidence>
<dbReference type="PROSITE" id="PS51775">
    <property type="entry name" value="GTD_BINDING"/>
    <property type="match status" value="1"/>
</dbReference>
<dbReference type="PANTHER" id="PTHR31448">
    <property type="entry name" value="MYOSIN-BINDING PROTEIN 2"/>
    <property type="match status" value="1"/>
</dbReference>
<dbReference type="InterPro" id="IPR039306">
    <property type="entry name" value="MYOB"/>
</dbReference>
<evidence type="ECO:0000313" key="13">
    <source>
        <dbReference type="RefSeq" id="XP_020086864.1"/>
    </source>
</evidence>
<protein>
    <submittedName>
        <fullName evidence="9 12 13">Myosin-binding protein 1</fullName>
    </submittedName>
</protein>
<evidence type="ECO:0000313" key="10">
    <source>
        <dbReference type="Proteomes" id="UP000092600"/>
    </source>
</evidence>
<dbReference type="Gramene" id="Aco002148.1.mrna1">
    <property type="protein sequence ID" value="Aco002148.1.mrna1"/>
    <property type="gene ID" value="Aco002148.1.path1"/>
</dbReference>
<evidence type="ECO:0000256" key="2">
    <source>
        <dbReference type="ARBA" id="ARBA00022692"/>
    </source>
</evidence>
<evidence type="ECO:0000313" key="11">
    <source>
        <dbReference type="Proteomes" id="UP000515123"/>
    </source>
</evidence>
<dbReference type="GeneID" id="109709184"/>
<evidence type="ECO:0000259" key="8">
    <source>
        <dbReference type="PROSITE" id="PS51775"/>
    </source>
</evidence>
<dbReference type="InterPro" id="IPR007656">
    <property type="entry name" value="GTD-bd"/>
</dbReference>
<dbReference type="GO" id="GO:0016020">
    <property type="term" value="C:membrane"/>
    <property type="evidence" value="ECO:0007669"/>
    <property type="project" value="UniProtKB-SubCell"/>
</dbReference>
<feature type="coiled-coil region" evidence="5">
    <location>
        <begin position="533"/>
        <end position="633"/>
    </location>
</feature>
<name>A0A199V3H6_ANACO</name>
<feature type="region of interest" description="Disordered" evidence="6">
    <location>
        <begin position="308"/>
        <end position="394"/>
    </location>
</feature>
<keyword evidence="4 7" id="KW-0472">Membrane</keyword>
<dbReference type="Pfam" id="PF04576">
    <property type="entry name" value="Zein-binding"/>
    <property type="match status" value="1"/>
</dbReference>
<feature type="coiled-coil region" evidence="5">
    <location>
        <begin position="717"/>
        <end position="751"/>
    </location>
</feature>
<dbReference type="RefSeq" id="XP_020086863.1">
    <property type="nucleotide sequence ID" value="XM_020231274.1"/>
</dbReference>
<accession>A0A199V3H6</accession>
<dbReference type="OrthoDB" id="1047602at2759"/>
<evidence type="ECO:0000256" key="3">
    <source>
        <dbReference type="ARBA" id="ARBA00022989"/>
    </source>
</evidence>
<proteinExistence type="predicted"/>
<dbReference type="Proteomes" id="UP000092600">
    <property type="component" value="Unassembled WGS sequence"/>
</dbReference>
<dbReference type="Proteomes" id="UP000515123">
    <property type="component" value="Linkage group 4"/>
</dbReference>
<comment type="subcellular location">
    <subcellularLocation>
        <location evidence="1">Membrane</location>
        <topology evidence="1">Single-pass membrane protein</topology>
    </subcellularLocation>
</comment>
<feature type="domain" description="GTD-binding" evidence="8">
    <location>
        <begin position="499"/>
        <end position="597"/>
    </location>
</feature>
<feature type="compositionally biased region" description="Basic and acidic residues" evidence="6">
    <location>
        <begin position="309"/>
        <end position="323"/>
    </location>
</feature>
<dbReference type="RefSeq" id="XP_020086864.1">
    <property type="nucleotide sequence ID" value="XM_020231275.1"/>
</dbReference>
<evidence type="ECO:0000256" key="1">
    <source>
        <dbReference type="ARBA" id="ARBA00004167"/>
    </source>
</evidence>
<keyword evidence="2 7" id="KW-0812">Transmembrane</keyword>
<evidence type="ECO:0000313" key="12">
    <source>
        <dbReference type="RefSeq" id="XP_020086863.1"/>
    </source>
</evidence>
<feature type="compositionally biased region" description="Polar residues" evidence="6">
    <location>
        <begin position="369"/>
        <end position="394"/>
    </location>
</feature>
<evidence type="ECO:0000256" key="6">
    <source>
        <dbReference type="SAM" id="MobiDB-lite"/>
    </source>
</evidence>
<reference evidence="12 13" key="2">
    <citation type="submission" date="2025-04" db="UniProtKB">
        <authorList>
            <consortium name="RefSeq"/>
        </authorList>
    </citation>
    <scope>IDENTIFICATION</scope>
    <source>
        <tissue evidence="12 13">Leaf</tissue>
    </source>
</reference>
<organism evidence="9 10">
    <name type="scientific">Ananas comosus</name>
    <name type="common">Pineapple</name>
    <name type="synonym">Ananas ananas</name>
    <dbReference type="NCBI Taxonomy" id="4615"/>
    <lineage>
        <taxon>Eukaryota</taxon>
        <taxon>Viridiplantae</taxon>
        <taxon>Streptophyta</taxon>
        <taxon>Embryophyta</taxon>
        <taxon>Tracheophyta</taxon>
        <taxon>Spermatophyta</taxon>
        <taxon>Magnoliopsida</taxon>
        <taxon>Liliopsida</taxon>
        <taxon>Poales</taxon>
        <taxon>Bromeliaceae</taxon>
        <taxon>Bromelioideae</taxon>
        <taxon>Ananas</taxon>
    </lineage>
</organism>
<keyword evidence="11" id="KW-1185">Reference proteome</keyword>
<dbReference type="GO" id="GO:0080115">
    <property type="term" value="F:myosin XI tail binding"/>
    <property type="evidence" value="ECO:0007669"/>
    <property type="project" value="UniProtKB-ARBA"/>
</dbReference>
<sequence>MAARTAHRFSSALSSAVLEWLLMLLLFVDAVYSYIVTKFARLCQLQTPCVLCSRLDHILGNEKSGFYLNLICKKHKSEISSLALCRAHQKLADVHELCENCLLSFATEKKSNLETYRSLVGKLGLDFDQGEHDYFDEDDEVPLLDESMSSFPFKRNCSCCSEPLKKMSRGVGVLWKKSSGIKNTTETGNSIPDLVEHESTEPNGVYHSKDEGADHLSHIGYRELKITSDSESETPFVDGNETNELREDFVPQDAEMEPVDVHTDSLYVNPSDSAVIAKSIPSEPIPEKKQHAGESHDVQTTASAVANEHALDESKWSRSEVKTDPTPSEMTVEDPQSVHSEDVNTTLDNDSEDACAAQKAPTLTEESSKGLNSLEINPSRSQIASEPSPSLNTDMSLSDAYKLAIGQKSSLPSPTLAEVLLGKDSSKVHEDLKSLISQISAARRLETPWTDLGSSPRVQHSQGDETVLQNITKRLSIERNESGFESLDGSIVSEIEGESTVDRLKRQIDLDRKSISLLYKELEEERSASAIAANQAMAMITRLQEEKASMQMEALQYQRMMEEQAEYDQEALQKSNEILAQKEKEVLLLEAELENYRNSKARESESGLFKNSLLKFEDEKVYISNRLRKLEEELHLFSNNGAFADASKITAEEEEIMESDNQSNSVAEDDERGNGQCIVCDSKEDSNSGKIPHIIVQRNDGEVRFCKHSEMIGESDLVALECEISDLSERLEALEADHNFLEHSINSLRNGEEGVRFIQEIASHLQELREIGIARK</sequence>
<evidence type="ECO:0000256" key="7">
    <source>
        <dbReference type="SAM" id="Phobius"/>
    </source>
</evidence>
<dbReference type="STRING" id="4615.A0A199V3H6"/>
<dbReference type="PANTHER" id="PTHR31448:SF32">
    <property type="entry name" value="MYOSIN-BINDING PROTEIN 1"/>
    <property type="match status" value="1"/>
</dbReference>
<feature type="transmembrane region" description="Helical" evidence="7">
    <location>
        <begin position="12"/>
        <end position="35"/>
    </location>
</feature>
<evidence type="ECO:0000256" key="5">
    <source>
        <dbReference type="SAM" id="Coils"/>
    </source>
</evidence>
<keyword evidence="3 7" id="KW-1133">Transmembrane helix</keyword>
<evidence type="ECO:0000256" key="4">
    <source>
        <dbReference type="ARBA" id="ARBA00023136"/>
    </source>
</evidence>
<gene>
    <name evidence="12 13" type="primary">LOC109709184</name>
    <name evidence="9" type="ORF">ACMD2_09311</name>
</gene>
<feature type="region of interest" description="Disordered" evidence="6">
    <location>
        <begin position="185"/>
        <end position="211"/>
    </location>
</feature>
<dbReference type="AlphaFoldDB" id="A0A199V3H6"/>
<dbReference type="EMBL" id="LSRQ01003443">
    <property type="protein sequence ID" value="OAY71538.1"/>
    <property type="molecule type" value="Genomic_DNA"/>
</dbReference>
<reference evidence="9 10" key="1">
    <citation type="journal article" date="2016" name="DNA Res.">
        <title>The draft genome of MD-2 pineapple using hybrid error correction of long reads.</title>
        <authorList>
            <person name="Redwan R.M."/>
            <person name="Saidin A."/>
            <person name="Kumar S.V."/>
        </authorList>
    </citation>
    <scope>NUCLEOTIDE SEQUENCE [LARGE SCALE GENOMIC DNA]</scope>
    <source>
        <strain evidence="10">cv. MD2</strain>
        <tissue evidence="9">Leaf</tissue>
    </source>
</reference>
<keyword evidence="5" id="KW-0175">Coiled coil</keyword>